<reference evidence="4 5" key="1">
    <citation type="submission" date="2015-09" db="EMBL/GenBank/DDBJ databases">
        <authorList>
            <person name="Jackson K.R."/>
            <person name="Lunt B.L."/>
            <person name="Fisher J.N.B."/>
            <person name="Gardner A.V."/>
            <person name="Bailey M.E."/>
            <person name="Deus L.M."/>
            <person name="Earl A.S."/>
            <person name="Gibby P.D."/>
            <person name="Hartmann K.A."/>
            <person name="Liu J.E."/>
            <person name="Manci A.M."/>
            <person name="Nielsen D.A."/>
            <person name="Solomon M.B."/>
            <person name="Breakwell D.P."/>
            <person name="Burnett S.H."/>
            <person name="Grose J.H."/>
        </authorList>
    </citation>
    <scope>NUCLEOTIDE SEQUENCE [LARGE SCALE GENOMIC DNA]</scope>
    <source>
        <strain evidence="4 5">KCOM 1279</strain>
    </source>
</reference>
<dbReference type="Proteomes" id="UP000063147">
    <property type="component" value="Chromosome"/>
</dbReference>
<keyword evidence="4" id="KW-0223">Dioxygenase</keyword>
<sequence length="314" mass="34090">MLNQSEKVIKILGTKYPLIQAPMNWLTNAELVAAVSNSGGLGILGPNAGQREAYSPEVTYQKFREEIQKTKSITDKNFGINVLLPINPFSEALLNAAIDEGVKYFATVGDADSIIFKKIKENNGVIIHRPLNPNSENMREAESLGVDLLVATGYDEGGVIPSQQIGTFSIVPAMVDSVSIPVLAAGGINDKRGVKAAFALGASGVYIGTRFLLTKESPMSNKVKEQILKSKNQDMLLVAKQQRSLNTKIAVMLESKYEDLVTSNENIEIIRENGGIRSGMLEGDLENGIISLNTSIEIIKNIPSVKDLIEELMN</sequence>
<dbReference type="CDD" id="cd04730">
    <property type="entry name" value="NPD_like"/>
    <property type="match status" value="1"/>
</dbReference>
<gene>
    <name evidence="4" type="ORF">RN98_00970</name>
</gene>
<dbReference type="AlphaFoldDB" id="A0A0M4SBS5"/>
<protein>
    <submittedName>
        <fullName evidence="4">2-nitropropane dioxygenase</fullName>
    </submittedName>
</protein>
<dbReference type="RefSeq" id="WP_008695058.1">
    <property type="nucleotide sequence ID" value="NZ_CP012713.1"/>
</dbReference>
<name>A0A0M4SBS5_9FUSO</name>
<evidence type="ECO:0000256" key="1">
    <source>
        <dbReference type="ARBA" id="ARBA00022630"/>
    </source>
</evidence>
<keyword evidence="3" id="KW-0560">Oxidoreductase</keyword>
<dbReference type="PANTHER" id="PTHR32332">
    <property type="entry name" value="2-NITROPROPANE DIOXYGENASE"/>
    <property type="match status" value="1"/>
</dbReference>
<dbReference type="GO" id="GO:0051213">
    <property type="term" value="F:dioxygenase activity"/>
    <property type="evidence" value="ECO:0007669"/>
    <property type="project" value="UniProtKB-KW"/>
</dbReference>
<dbReference type="Gene3D" id="3.20.20.70">
    <property type="entry name" value="Aldolase class I"/>
    <property type="match status" value="1"/>
</dbReference>
<dbReference type="OrthoDB" id="9778912at2"/>
<keyword evidence="2" id="KW-0288">FMN</keyword>
<proteinExistence type="predicted"/>
<dbReference type="Pfam" id="PF03060">
    <property type="entry name" value="NMO"/>
    <property type="match status" value="1"/>
</dbReference>
<dbReference type="PATRIC" id="fig|76859.3.peg.196"/>
<dbReference type="PANTHER" id="PTHR32332:SF20">
    <property type="entry name" value="2-NITROPROPANE DIOXYGENASE-LIKE PROTEIN"/>
    <property type="match status" value="1"/>
</dbReference>
<accession>A0A0M4SBS5</accession>
<organism evidence="4">
    <name type="scientific">Fusobacterium animalis</name>
    <dbReference type="NCBI Taxonomy" id="76859"/>
    <lineage>
        <taxon>Bacteria</taxon>
        <taxon>Fusobacteriati</taxon>
        <taxon>Fusobacteriota</taxon>
        <taxon>Fusobacteriia</taxon>
        <taxon>Fusobacteriales</taxon>
        <taxon>Fusobacteriaceae</taxon>
        <taxon>Fusobacterium</taxon>
    </lineage>
</organism>
<dbReference type="SUPFAM" id="SSF51412">
    <property type="entry name" value="Inosine monophosphate dehydrogenase (IMPDH)"/>
    <property type="match status" value="1"/>
</dbReference>
<keyword evidence="1" id="KW-0285">Flavoprotein</keyword>
<dbReference type="InterPro" id="IPR004136">
    <property type="entry name" value="NMO"/>
</dbReference>
<evidence type="ECO:0000313" key="5">
    <source>
        <dbReference type="Proteomes" id="UP000063147"/>
    </source>
</evidence>
<evidence type="ECO:0000256" key="3">
    <source>
        <dbReference type="ARBA" id="ARBA00023002"/>
    </source>
</evidence>
<evidence type="ECO:0000256" key="2">
    <source>
        <dbReference type="ARBA" id="ARBA00022643"/>
    </source>
</evidence>
<dbReference type="EMBL" id="CP012713">
    <property type="protein sequence ID" value="ALF16850.1"/>
    <property type="molecule type" value="Genomic_DNA"/>
</dbReference>
<evidence type="ECO:0000313" key="4">
    <source>
        <dbReference type="EMBL" id="ALF16850.1"/>
    </source>
</evidence>
<dbReference type="InterPro" id="IPR013785">
    <property type="entry name" value="Aldolase_TIM"/>
</dbReference>
<dbReference type="GO" id="GO:0018580">
    <property type="term" value="F:nitronate monooxygenase activity"/>
    <property type="evidence" value="ECO:0007669"/>
    <property type="project" value="InterPro"/>
</dbReference>